<name>F4PZS6_CACFS</name>
<sequence length="281" mass="31792">MQAAINIINGSTTLDSDDKDKAIHYLTNEDVLKINNMNNPLAYIQSILSRDTNNINNNNNNHHNIGISQKYKAKEIVGYEYPFRGIDGYYRTIADLSYNNYRHKGNATTQFHSFALIAGGSGIGKTRAGFEVQPEKDPNFLQLTTKGSLSTIKILQLPIWSILAINIGETSYIIHLTANHSFGPDDKYVDESIAEMANTFFANFRDFNTAVVYVIVTNKKVNPKVIVDFQQLKNRNPQSPKRNIDDEITTPKANHYLVVVSQYNFVTFFTPTFAHRALFTE</sequence>
<reference evidence="2" key="1">
    <citation type="journal article" date="2011" name="Genome Res.">
        <title>Phylogeny-wide analysis of social amoeba genomes highlights ancient origins for complex intercellular communication.</title>
        <authorList>
            <person name="Heidel A.J."/>
            <person name="Lawal H.M."/>
            <person name="Felder M."/>
            <person name="Schilde C."/>
            <person name="Helps N.R."/>
            <person name="Tunggal B."/>
            <person name="Rivero F."/>
            <person name="John U."/>
            <person name="Schleicher M."/>
            <person name="Eichinger L."/>
            <person name="Platzer M."/>
            <person name="Noegel A.A."/>
            <person name="Schaap P."/>
            <person name="Gloeckner G."/>
        </authorList>
    </citation>
    <scope>NUCLEOTIDE SEQUENCE [LARGE SCALE GENOMIC DNA]</scope>
    <source>
        <strain evidence="2">SH3</strain>
    </source>
</reference>
<gene>
    <name evidence="1" type="ORF">DFA_02579</name>
</gene>
<proteinExistence type="predicted"/>
<dbReference type="RefSeq" id="XP_004357302.1">
    <property type="nucleotide sequence ID" value="XM_004357246.1"/>
</dbReference>
<dbReference type="EMBL" id="GL883017">
    <property type="protein sequence ID" value="EGG18840.1"/>
    <property type="molecule type" value="Genomic_DNA"/>
</dbReference>
<dbReference type="OrthoDB" id="2430828at2759"/>
<dbReference type="KEGG" id="dfa:DFA_02579"/>
<evidence type="ECO:0000313" key="2">
    <source>
        <dbReference type="Proteomes" id="UP000007797"/>
    </source>
</evidence>
<keyword evidence="2" id="KW-1185">Reference proteome</keyword>
<dbReference type="Proteomes" id="UP000007797">
    <property type="component" value="Unassembled WGS sequence"/>
</dbReference>
<organism evidence="1 2">
    <name type="scientific">Cavenderia fasciculata</name>
    <name type="common">Slime mold</name>
    <name type="synonym">Dictyostelium fasciculatum</name>
    <dbReference type="NCBI Taxonomy" id="261658"/>
    <lineage>
        <taxon>Eukaryota</taxon>
        <taxon>Amoebozoa</taxon>
        <taxon>Evosea</taxon>
        <taxon>Eumycetozoa</taxon>
        <taxon>Dictyostelia</taxon>
        <taxon>Acytosteliales</taxon>
        <taxon>Cavenderiaceae</taxon>
        <taxon>Cavenderia</taxon>
    </lineage>
</organism>
<dbReference type="GeneID" id="14870954"/>
<evidence type="ECO:0000313" key="1">
    <source>
        <dbReference type="EMBL" id="EGG18840.1"/>
    </source>
</evidence>
<protein>
    <submittedName>
        <fullName evidence="1">Uncharacterized protein</fullName>
    </submittedName>
</protein>
<dbReference type="AlphaFoldDB" id="F4PZS6"/>
<accession>F4PZS6</accession>